<evidence type="ECO:0000313" key="2">
    <source>
        <dbReference type="EMBL" id="CAF3443963.1"/>
    </source>
</evidence>
<dbReference type="EMBL" id="CAJOBR010004145">
    <property type="protein sequence ID" value="CAF4769081.1"/>
    <property type="molecule type" value="Genomic_DNA"/>
</dbReference>
<comment type="caution">
    <text evidence="2">The sequence shown here is derived from an EMBL/GenBank/DDBJ whole genome shotgun (WGS) entry which is preliminary data.</text>
</comment>
<gene>
    <name evidence="2" type="ORF">GRG538_LOCUS13712</name>
    <name evidence="3" type="ORF">QYT958_LOCUS22060</name>
</gene>
<feature type="region of interest" description="Disordered" evidence="1">
    <location>
        <begin position="112"/>
        <end position="135"/>
    </location>
</feature>
<proteinExistence type="predicted"/>
<evidence type="ECO:0000313" key="3">
    <source>
        <dbReference type="EMBL" id="CAF4769081.1"/>
    </source>
</evidence>
<organism evidence="2 4">
    <name type="scientific">Rotaria socialis</name>
    <dbReference type="NCBI Taxonomy" id="392032"/>
    <lineage>
        <taxon>Eukaryota</taxon>
        <taxon>Metazoa</taxon>
        <taxon>Spiralia</taxon>
        <taxon>Gnathifera</taxon>
        <taxon>Rotifera</taxon>
        <taxon>Eurotatoria</taxon>
        <taxon>Bdelloidea</taxon>
        <taxon>Philodinida</taxon>
        <taxon>Philodinidae</taxon>
        <taxon>Rotaria</taxon>
    </lineage>
</organism>
<dbReference type="Proteomes" id="UP000663848">
    <property type="component" value="Unassembled WGS sequence"/>
</dbReference>
<reference evidence="2" key="1">
    <citation type="submission" date="2021-02" db="EMBL/GenBank/DDBJ databases">
        <authorList>
            <person name="Nowell W R."/>
        </authorList>
    </citation>
    <scope>NUCLEOTIDE SEQUENCE</scope>
</reference>
<evidence type="ECO:0008006" key="5">
    <source>
        <dbReference type="Google" id="ProtNLM"/>
    </source>
</evidence>
<name>A0A818DKX5_9BILA</name>
<evidence type="ECO:0000256" key="1">
    <source>
        <dbReference type="SAM" id="MobiDB-lite"/>
    </source>
</evidence>
<protein>
    <recommendedName>
        <fullName evidence="5">PDZ domain-containing protein</fullName>
    </recommendedName>
</protein>
<sequence length="534" mass="61077">MNAEDNFSNVQRLNSAVMAKYEWASSRMGMQKTGVEVHDRRSKTYRKANEFLQGLLQKRSDGSSLDDNGTIDRYRKFLRYKTNCNHDDNTLDEFDRRLRSLNQNNRRNQISTLKKSNNMTESITTDSQTTTTTNEIENNTNELVQYLNHEKQLKSFTNTSSTSTTDRSVSSTIFFDDSEINISLTTEEHQSSSGHSSISSSNHSIRKTLYKPIARRANGSEITADSTKSSLQSTSTNGLIFQRCHFPRSLLSREQANANITIKRQLPSPPIQQFDISQLFYLLDRLDNESSSLQSTSTNGLIFQRCHFPRSLLSREQVNANITIKRQLPSPPIQQFDISQLFYLLDRLDNESSPSDFTVTLDQLTLSTVHMNRTDDNISLVSDNEYEDQETNFIIPNLFDQSTPLPDYYKISTYHVDDPKNLSLYTMTIGTVQLSSSHLIPYSILNGRRPLLKSSVGTDFRKVRSKRHKHTCQVTAIESLIDTEYLKENDIILKINYQGVYHLSTDAIRDILQQSTENSNDCLLTIARLCQPCL</sequence>
<dbReference type="Proteomes" id="UP000663872">
    <property type="component" value="Unassembled WGS sequence"/>
</dbReference>
<dbReference type="EMBL" id="CAJNYT010002030">
    <property type="protein sequence ID" value="CAF3443963.1"/>
    <property type="molecule type" value="Genomic_DNA"/>
</dbReference>
<evidence type="ECO:0000313" key="4">
    <source>
        <dbReference type="Proteomes" id="UP000663872"/>
    </source>
</evidence>
<feature type="compositionally biased region" description="Low complexity" evidence="1">
    <location>
        <begin position="120"/>
        <end position="135"/>
    </location>
</feature>
<accession>A0A818DKX5</accession>
<dbReference type="AlphaFoldDB" id="A0A818DKX5"/>